<dbReference type="InterPro" id="IPR036854">
    <property type="entry name" value="Photo_II_D1/D2_sf"/>
</dbReference>
<evidence type="ECO:0000313" key="26">
    <source>
        <dbReference type="EMBL" id="KAF8376854.1"/>
    </source>
</evidence>
<keyword evidence="12 22" id="KW-1133">Transmembrane helix</keyword>
<geneLocation type="chloroplast" evidence="26"/>
<comment type="caution">
    <text evidence="26">The sequence shown here is derived from an EMBL/GenBank/DDBJ whole genome shotgun (WGS) entry which is preliminary data.</text>
</comment>
<dbReference type="Gene3D" id="1.10.10.670">
    <property type="entry name" value="photosystem ii from thermosynechococcus elongatus"/>
    <property type="match status" value="1"/>
</dbReference>
<accession>A0A834YCG2</accession>
<gene>
    <name evidence="22" type="primary">psbD</name>
    <name evidence="26" type="ORF">HHK36_031443</name>
</gene>
<keyword evidence="8 22" id="KW-0812">Transmembrane</keyword>
<comment type="similarity">
    <text evidence="2 22 23">Belongs to the reaction center PufL/M/PsbA/D family.</text>
</comment>
<comment type="subcellular location">
    <subcellularLocation>
        <location evidence="1">Membrane</location>
        <topology evidence="1">Multi-pass membrane protein</topology>
    </subcellularLocation>
    <subcellularLocation>
        <location evidence="22">Plastid</location>
        <location evidence="22">Chloroplast thylakoid membrane</location>
        <topology evidence="22">Multi-pass membrane protein</topology>
    </subcellularLocation>
</comment>
<feature type="binding site" description="axial binding residue" evidence="22">
    <location>
        <position position="198"/>
    </location>
    <ligand>
        <name>chlorophyll a</name>
        <dbReference type="ChEBI" id="CHEBI:58416"/>
        <label>PD2</label>
    </ligand>
    <ligandPart>
        <name>Mg</name>
        <dbReference type="ChEBI" id="CHEBI:25107"/>
    </ligandPart>
</feature>
<keyword evidence="11 22" id="KW-0249">Electron transport</keyword>
<dbReference type="InterPro" id="IPR000932">
    <property type="entry name" value="PS_antenna-like"/>
</dbReference>
<feature type="transmembrane region" description="Helical" evidence="25">
    <location>
        <begin position="111"/>
        <end position="129"/>
    </location>
</feature>
<dbReference type="GO" id="GO:0016168">
    <property type="term" value="F:chlorophyll binding"/>
    <property type="evidence" value="ECO:0007669"/>
    <property type="project" value="UniProtKB-UniRule"/>
</dbReference>
<dbReference type="InterPro" id="IPR036001">
    <property type="entry name" value="PS_II_antenna-like_sf"/>
</dbReference>
<dbReference type="Pfam" id="PF00124">
    <property type="entry name" value="Photo_RC"/>
    <property type="match status" value="1"/>
</dbReference>
<evidence type="ECO:0000256" key="22">
    <source>
        <dbReference type="HAMAP-Rule" id="MF_01383"/>
    </source>
</evidence>
<keyword evidence="15 22" id="KW-0560">Oxidoreductase</keyword>
<dbReference type="EC" id="1.10.3.9" evidence="22"/>
<evidence type="ECO:0000256" key="5">
    <source>
        <dbReference type="ARBA" id="ARBA00022531"/>
    </source>
</evidence>
<evidence type="ECO:0000256" key="16">
    <source>
        <dbReference type="ARBA" id="ARBA00023004"/>
    </source>
</evidence>
<keyword evidence="13" id="KW-0007">Acetylation</keyword>
<evidence type="ECO:0000256" key="21">
    <source>
        <dbReference type="ARBA" id="ARBA00048801"/>
    </source>
</evidence>
<evidence type="ECO:0000256" key="25">
    <source>
        <dbReference type="SAM" id="Phobius"/>
    </source>
</evidence>
<dbReference type="PANTHER" id="PTHR33149:SF12">
    <property type="entry name" value="PHOTOSYSTEM II D2 PROTEIN"/>
    <property type="match status" value="1"/>
</dbReference>
<feature type="transmembrane region" description="Helical" evidence="25">
    <location>
        <begin position="509"/>
        <end position="527"/>
    </location>
</feature>
<evidence type="ECO:0000256" key="18">
    <source>
        <dbReference type="ARBA" id="ARBA00023211"/>
    </source>
</evidence>
<dbReference type="NCBIfam" id="TIGR01152">
    <property type="entry name" value="psbD"/>
    <property type="match status" value="1"/>
</dbReference>
<feature type="transmembrane region" description="Helical" evidence="25">
    <location>
        <begin position="167"/>
        <end position="185"/>
    </location>
</feature>
<feature type="binding site" evidence="22">
    <location>
        <position position="215"/>
    </location>
    <ligand>
        <name>Fe cation</name>
        <dbReference type="ChEBI" id="CHEBI:24875"/>
        <note>ligand shared with heterodimeric partner</note>
    </ligand>
</feature>
<sequence>MTIALGRFTKDENDLFDIMDDWLRRDRFVFVGWSGLLLFPCAYFALGGWFTGTTFVTSWYTHGLASSYLEGCNFLTAAVSTPANSLAHSLLLLWGPEAQGDFTRWCQLGGLWTFVALHGAFGLIGFMLRQFELARSVQLRPYNAIAFSAPIAVFVSVFLIYPLGQSGWFFAPSFGVAAIFRFILFFQGFHNWTLNPFHMMGVAGVLGAALLCAIHGATVENTLFEDGDGANTFRAFNPTQAEETYSMVTANRFWSQIFGVAFSNKRWLHFFMLFVPVTGLWMSALGVVGLALNLRAYDFVSQEIRAAEDPEFETFYTKNILLNEGSICILGGIWHILTKPFAWARRALVWSGEAYLSYSLGALAVFGFIACCFVWFNNTAYPSEFYGPTGPEASQAQAFTFLVRDQRLGANVGSAQGPTGLGKYLMRSPTGEVIFGGETMRFWDLRAPWLEPLRGPNGLDLSRLKKDIQPWQERRSAEYMTHAPLGSLNSVGGVATEINAVNYVSPRSWLATSHFVLGFFLFVGHLWHAGRARAAAAGFEKGIDRDFEPVLSMTPLN</sequence>
<dbReference type="GO" id="GO:0010242">
    <property type="term" value="F:oxygen evolving activity"/>
    <property type="evidence" value="ECO:0007669"/>
    <property type="project" value="UniProtKB-EC"/>
</dbReference>
<evidence type="ECO:0000256" key="2">
    <source>
        <dbReference type="ARBA" id="ARBA00008204"/>
    </source>
</evidence>
<dbReference type="Pfam" id="PF00421">
    <property type="entry name" value="PSII"/>
    <property type="match status" value="1"/>
</dbReference>
<evidence type="ECO:0000256" key="23">
    <source>
        <dbReference type="RuleBase" id="RU004331"/>
    </source>
</evidence>
<keyword evidence="14 22" id="KW-0157">Chromophore</keyword>
<feature type="transmembrane region" description="Helical" evidence="25">
    <location>
        <begin position="197"/>
        <end position="217"/>
    </location>
</feature>
<keyword evidence="7 26" id="KW-0934">Plastid</keyword>
<evidence type="ECO:0000256" key="13">
    <source>
        <dbReference type="ARBA" id="ARBA00022990"/>
    </source>
</evidence>
<feature type="transmembrane region" description="Helical" evidence="25">
    <location>
        <begin position="267"/>
        <end position="292"/>
    </location>
</feature>
<dbReference type="GO" id="GO:0009535">
    <property type="term" value="C:chloroplast thylakoid membrane"/>
    <property type="evidence" value="ECO:0007669"/>
    <property type="project" value="UniProtKB-SubCell"/>
</dbReference>
<evidence type="ECO:0000256" key="12">
    <source>
        <dbReference type="ARBA" id="ARBA00022989"/>
    </source>
</evidence>
<keyword evidence="9 22" id="KW-0479">Metal-binding</keyword>
<evidence type="ECO:0000256" key="8">
    <source>
        <dbReference type="ARBA" id="ARBA00022692"/>
    </source>
</evidence>
<dbReference type="InterPro" id="IPR044900">
    <property type="entry name" value="PSII_PsbC_sf"/>
</dbReference>
<feature type="transmembrane region" description="Helical" evidence="25">
    <location>
        <begin position="28"/>
        <end position="50"/>
    </location>
</feature>
<keyword evidence="22" id="KW-0793">Thylakoid</keyword>
<dbReference type="OrthoDB" id="1924410at2759"/>
<evidence type="ECO:0000256" key="6">
    <source>
        <dbReference type="ARBA" id="ARBA00022553"/>
    </source>
</evidence>
<comment type="function">
    <text evidence="20 22">Photosystem II (PSII) is a light-driven water:plastoquinone oxidoreductase that uses light energy to abstract electrons from H(2)O, generating O(2) and a proton gradient subsequently used for ATP formation. It consists of a core antenna complex that captures photons, and an electron transfer chain that converts photonic excitation into a charge separation. The D1/D2 (PsbA/PsbD) reaction center heterodimer binds P680, the primary electron donor of PSII as well as several subsequent electron acceptors. D2 is needed for assembly of a stable PSII complex.</text>
</comment>
<dbReference type="FunFam" id="1.20.85.10:FF:000001">
    <property type="entry name" value="photosystem II D2 protein-like"/>
    <property type="match status" value="1"/>
</dbReference>
<evidence type="ECO:0000256" key="14">
    <source>
        <dbReference type="ARBA" id="ARBA00022991"/>
    </source>
</evidence>
<feature type="binding site" evidence="22">
    <location>
        <position position="262"/>
    </location>
    <ligand>
        <name>a plastoquinone</name>
        <dbReference type="ChEBI" id="CHEBI:17757"/>
        <label>Q(A)</label>
    </ligand>
</feature>
<keyword evidence="17 22" id="KW-0472">Membrane</keyword>
<keyword evidence="27" id="KW-1185">Reference proteome</keyword>
<evidence type="ECO:0000256" key="1">
    <source>
        <dbReference type="ARBA" id="ARBA00004141"/>
    </source>
</evidence>
<dbReference type="HAMAP" id="MF_01383">
    <property type="entry name" value="PSII_PsbD_D2"/>
    <property type="match status" value="1"/>
</dbReference>
<evidence type="ECO:0000256" key="7">
    <source>
        <dbReference type="ARBA" id="ARBA00022640"/>
    </source>
</evidence>
<evidence type="ECO:0000313" key="27">
    <source>
        <dbReference type="Proteomes" id="UP000655225"/>
    </source>
</evidence>
<dbReference type="EMBL" id="JABCRI010000026">
    <property type="protein sequence ID" value="KAF8376854.1"/>
    <property type="molecule type" value="Genomic_DNA"/>
</dbReference>
<feature type="binding site" evidence="22">
    <location>
        <position position="143"/>
    </location>
    <ligand>
        <name>pheophytin a</name>
        <dbReference type="ChEBI" id="CHEBI:136840"/>
        <label>D2</label>
    </ligand>
</feature>
<dbReference type="SUPFAM" id="SSF161077">
    <property type="entry name" value="Photosystem II antenna protein-like"/>
    <property type="match status" value="1"/>
</dbReference>
<evidence type="ECO:0000256" key="24">
    <source>
        <dbReference type="RuleBase" id="RU004333"/>
    </source>
</evidence>
<dbReference type="GO" id="GO:0009523">
    <property type="term" value="C:photosystem II"/>
    <property type="evidence" value="ECO:0007669"/>
    <property type="project" value="UniProtKB-KW"/>
</dbReference>
<keyword evidence="5 22" id="KW-0602">Photosynthesis</keyword>
<dbReference type="GO" id="GO:0005506">
    <property type="term" value="F:iron ion binding"/>
    <property type="evidence" value="ECO:0007669"/>
    <property type="project" value="UniProtKB-UniRule"/>
</dbReference>
<keyword evidence="4 22" id="KW-0148">Chlorophyll</keyword>
<dbReference type="AlphaFoldDB" id="A0A834YCG2"/>
<keyword evidence="19 22" id="KW-0604">Photosystem II</keyword>
<keyword evidence="16 22" id="KW-0408">Iron</keyword>
<keyword evidence="18" id="KW-0464">Manganese</keyword>
<dbReference type="SMR" id="A0A834YCG2"/>
<dbReference type="InterPro" id="IPR005868">
    <property type="entry name" value="PSII_PsbD/D2"/>
</dbReference>
<dbReference type="PANTHER" id="PTHR33149">
    <property type="entry name" value="PHOTOSYSTEM II PROTEIN D1"/>
    <property type="match status" value="1"/>
</dbReference>
<keyword evidence="3 22" id="KW-0813">Transport</keyword>
<keyword evidence="6" id="KW-0597">Phosphoprotein</keyword>
<evidence type="ECO:0000256" key="19">
    <source>
        <dbReference type="ARBA" id="ARBA00023276"/>
    </source>
</evidence>
<dbReference type="OMA" id="EGSICIL"/>
<reference evidence="26 27" key="1">
    <citation type="submission" date="2020-04" db="EMBL/GenBank/DDBJ databases">
        <title>Plant Genome Project.</title>
        <authorList>
            <person name="Zhang R.-G."/>
        </authorList>
    </citation>
    <scope>NUCLEOTIDE SEQUENCE [LARGE SCALE GENOMIC DNA]</scope>
    <source>
        <strain evidence="26">YNK0</strain>
        <tissue evidence="26">Leaf</tissue>
    </source>
</reference>
<dbReference type="Proteomes" id="UP000655225">
    <property type="component" value="Unassembled WGS sequence"/>
</dbReference>
<comment type="catalytic activity">
    <reaction evidence="21 22">
        <text>2 a plastoquinone + 4 hnu + 2 H2O = 2 a plastoquinol + O2</text>
        <dbReference type="Rhea" id="RHEA:36359"/>
        <dbReference type="Rhea" id="RHEA-COMP:9561"/>
        <dbReference type="Rhea" id="RHEA-COMP:9562"/>
        <dbReference type="ChEBI" id="CHEBI:15377"/>
        <dbReference type="ChEBI" id="CHEBI:15379"/>
        <dbReference type="ChEBI" id="CHEBI:17757"/>
        <dbReference type="ChEBI" id="CHEBI:30212"/>
        <dbReference type="ChEBI" id="CHEBI:62192"/>
        <dbReference type="EC" id="1.10.3.9"/>
    </reaction>
</comment>
<dbReference type="Gene3D" id="1.20.85.10">
    <property type="entry name" value="Photosystem II protein D1-like"/>
    <property type="match status" value="1"/>
</dbReference>
<keyword evidence="10 22" id="KW-0460">Magnesium</keyword>
<feature type="binding site" evidence="22">
    <location>
        <position position="215"/>
    </location>
    <ligand>
        <name>a plastoquinone</name>
        <dbReference type="ChEBI" id="CHEBI:17757"/>
        <label>Q(A)</label>
    </ligand>
</feature>
<dbReference type="InterPro" id="IPR000484">
    <property type="entry name" value="Photo_RC_L/M"/>
</dbReference>
<feature type="binding site" evidence="22">
    <location>
        <position position="130"/>
    </location>
    <ligand>
        <name>pheophytin a</name>
        <dbReference type="ChEBI" id="CHEBI:136840"/>
        <label>D2</label>
    </ligand>
</feature>
<evidence type="ECO:0000256" key="3">
    <source>
        <dbReference type="ARBA" id="ARBA00022448"/>
    </source>
</evidence>
<evidence type="ECO:0000256" key="17">
    <source>
        <dbReference type="ARBA" id="ARBA00023136"/>
    </source>
</evidence>
<evidence type="ECO:0000256" key="9">
    <source>
        <dbReference type="ARBA" id="ARBA00022723"/>
    </source>
</evidence>
<dbReference type="SUPFAM" id="SSF81483">
    <property type="entry name" value="Bacterial photosystem II reaction centre, L and M subunits"/>
    <property type="match status" value="1"/>
</dbReference>
<evidence type="ECO:0000256" key="15">
    <source>
        <dbReference type="ARBA" id="ARBA00023002"/>
    </source>
</evidence>
<comment type="subunit">
    <text evidence="22">PSII is composed of 1 copy each of membrane proteins PsbA, PsbB, PsbC, PsbD, PsbE, PsbF, PsbH, PsbI, PsbJ, PsbK, PsbL, PsbM, PsbT, PsbX, PsbY, PsbZ, Psb30/Ycf12, at least 3 peripheral proteins of the oxygen-evolving complex and a large number of cofactors. It forms dimeric complexes.</text>
</comment>
<proteinExistence type="inferred from homology"/>
<dbReference type="InterPro" id="IPR055265">
    <property type="entry name" value="Photo_RC_L/M_CS"/>
</dbReference>
<feature type="transmembrane region" description="Helical" evidence="25">
    <location>
        <begin position="141"/>
        <end position="161"/>
    </location>
</feature>
<dbReference type="PROSITE" id="PS00244">
    <property type="entry name" value="REACTION_CENTER"/>
    <property type="match status" value="1"/>
</dbReference>
<comment type="miscellaneous">
    <text evidence="22">2 of the reaction center chlorophylls (ChlD1 and ChlD2) are entirely coordinated by water.</text>
</comment>
<dbReference type="GO" id="GO:0009055">
    <property type="term" value="F:electron transfer activity"/>
    <property type="evidence" value="ECO:0007669"/>
    <property type="project" value="UniProtKB-UniRule"/>
</dbReference>
<feature type="binding site" description="axial binding residue" evidence="22">
    <location>
        <position position="118"/>
    </location>
    <ligand>
        <name>chlorophyll a</name>
        <dbReference type="ChEBI" id="CHEBI:58416"/>
        <label>ChlzD2</label>
    </ligand>
    <ligandPart>
        <name>Mg</name>
        <dbReference type="ChEBI" id="CHEBI:25107"/>
    </ligandPart>
</feature>
<dbReference type="FunFam" id="1.10.10.670:FF:000001">
    <property type="entry name" value="Photosystem II CP43 reaction center protein"/>
    <property type="match status" value="1"/>
</dbReference>
<evidence type="ECO:0000256" key="10">
    <source>
        <dbReference type="ARBA" id="ARBA00022842"/>
    </source>
</evidence>
<organism evidence="26 27">
    <name type="scientific">Tetracentron sinense</name>
    <name type="common">Spur-leaf</name>
    <dbReference type="NCBI Taxonomy" id="13715"/>
    <lineage>
        <taxon>Eukaryota</taxon>
        <taxon>Viridiplantae</taxon>
        <taxon>Streptophyta</taxon>
        <taxon>Embryophyta</taxon>
        <taxon>Tracheophyta</taxon>
        <taxon>Spermatophyta</taxon>
        <taxon>Magnoliopsida</taxon>
        <taxon>Trochodendrales</taxon>
        <taxon>Trochodendraceae</taxon>
        <taxon>Tetracentron</taxon>
    </lineage>
</organism>
<evidence type="ECO:0000256" key="11">
    <source>
        <dbReference type="ARBA" id="ARBA00022982"/>
    </source>
</evidence>
<dbReference type="GO" id="GO:0009772">
    <property type="term" value="P:photosynthetic electron transport in photosystem II"/>
    <property type="evidence" value="ECO:0007669"/>
    <property type="project" value="InterPro"/>
</dbReference>
<evidence type="ECO:0000256" key="4">
    <source>
        <dbReference type="ARBA" id="ARBA00022494"/>
    </source>
</evidence>
<feature type="binding site" evidence="22">
    <location>
        <position position="269"/>
    </location>
    <ligand>
        <name>Fe cation</name>
        <dbReference type="ChEBI" id="CHEBI:24875"/>
        <note>ligand shared with heterodimeric partner</note>
    </ligand>
</feature>
<feature type="transmembrane region" description="Helical" evidence="25">
    <location>
        <begin position="355"/>
        <end position="376"/>
    </location>
</feature>
<keyword evidence="26" id="KW-0150">Chloroplast</keyword>
<evidence type="ECO:0000256" key="20">
    <source>
        <dbReference type="ARBA" id="ARBA00045803"/>
    </source>
</evidence>
<dbReference type="InterPro" id="IPR055266">
    <property type="entry name" value="D1/D2"/>
</dbReference>
<protein>
    <recommendedName>
        <fullName evidence="22 24">Photosystem II D2 protein</fullName>
        <shortName evidence="22">PSII D2 protein</shortName>
        <ecNumber evidence="22">1.10.3.9</ecNumber>
    </recommendedName>
    <alternativeName>
        <fullName evidence="22">Photosystem Q(A) protein</fullName>
    </alternativeName>
</protein>
<name>A0A834YCG2_TETSI</name>
<dbReference type="PRINTS" id="PR00256">
    <property type="entry name" value="REACTNCENTRE"/>
</dbReference>